<dbReference type="PANTHER" id="PTHR43642:SF1">
    <property type="entry name" value="HYBRID SIGNAL TRANSDUCTION HISTIDINE KINASE G"/>
    <property type="match status" value="1"/>
</dbReference>
<dbReference type="InterPro" id="IPR053159">
    <property type="entry name" value="Hybrid_Histidine_Kinase"/>
</dbReference>
<reference evidence="2" key="1">
    <citation type="submission" date="2021-01" db="EMBL/GenBank/DDBJ databases">
        <authorList>
            <person name="Corre E."/>
            <person name="Pelletier E."/>
            <person name="Niang G."/>
            <person name="Scheremetjew M."/>
            <person name="Finn R."/>
            <person name="Kale V."/>
            <person name="Holt S."/>
            <person name="Cochrane G."/>
            <person name="Meng A."/>
            <person name="Brown T."/>
            <person name="Cohen L."/>
        </authorList>
    </citation>
    <scope>NUCLEOTIDE SEQUENCE</scope>
    <source>
        <strain evidence="2">CCMP125</strain>
    </source>
</reference>
<name>A0A7S3DWV0_9STRA</name>
<accession>A0A7S3DWV0</accession>
<gene>
    <name evidence="2" type="ORF">APAL1065_LOCUS24831</name>
</gene>
<evidence type="ECO:0000313" key="2">
    <source>
        <dbReference type="EMBL" id="CAD9990340.1"/>
    </source>
</evidence>
<proteinExistence type="predicted"/>
<protein>
    <submittedName>
        <fullName evidence="2">Uncharacterized protein</fullName>
    </submittedName>
</protein>
<evidence type="ECO:0000256" key="1">
    <source>
        <dbReference type="SAM" id="MobiDB-lite"/>
    </source>
</evidence>
<dbReference type="EMBL" id="HBHT01036995">
    <property type="protein sequence ID" value="CAD9990340.1"/>
    <property type="molecule type" value="Transcribed_RNA"/>
</dbReference>
<dbReference type="PANTHER" id="PTHR43642">
    <property type="entry name" value="HYBRID SIGNAL TRANSDUCTION HISTIDINE KINASE G"/>
    <property type="match status" value="1"/>
</dbReference>
<organism evidence="2">
    <name type="scientific">Entomoneis paludosa</name>
    <dbReference type="NCBI Taxonomy" id="265537"/>
    <lineage>
        <taxon>Eukaryota</taxon>
        <taxon>Sar</taxon>
        <taxon>Stramenopiles</taxon>
        <taxon>Ochrophyta</taxon>
        <taxon>Bacillariophyta</taxon>
        <taxon>Bacillariophyceae</taxon>
        <taxon>Bacillariophycidae</taxon>
        <taxon>Entomoneidaceae</taxon>
        <taxon>Entomoneis</taxon>
    </lineage>
</organism>
<sequence length="879" mass="98952">MCAELRKNALELQFGMSELQIHEFCVHDINDILMELMHLGDNWNSSNTRELAEICHRRTHGNAFFLVMFLRELCSTNLLSFNIGSYQWDWDPAKIIAQTSATENVVEFMKNILQTLPTGVQKRLSVAAYLGNVLKPKTLNLLWSHISFTANDDDSVKTTGTSTSSDQNGDSANHFPVVDREAGELIGPGEVRVENGRSSNALDMFGNDSNLDSQSSVIKIMDRTDIGKDMDESPTDGTWLRIAQKKGLVERLKGETSTEYRWVHDKVQEAAMSLVAAEDLPALKKEIGETLLSQLDSNDLDSHIFVIVNLINEAEGEEGDARLELASLNQLAATKAARCCAFEAAAKYANQGITLLPDDRWINHRALSLELFSTAIESEHRCGLIGQMKRHYDEFVAQDFDVLEKMRAHTPMIDVHFADSADGWQKAQDLVLDLLAEYGLKLPKRTFPIVLSMLSLVKLKRQFTKMKVSDILKLPLTNDREHLEVVKLLSRLGTISYRGDKTYMVLAVLENAKLIMKVGITELSPSVLPQLGFLFSLIWKDFRLGYKCGEMAMQLLSKYNFRDAVPQTIMMNILNAAFLDPLIRLDTSLKKAYRIGTSIGDTHHAMICAYQRIPVQLAIGSSLDRVERDCRKYCAQMAEFDLVNLLPQNIAYWLASIQLMGKEDTALPVQGISATTTLIDWADKHKDDALLVATTQLLRSHLHAIYGEDEDGAELAIIKGDAYVKANPGHFCHFIDTFVKAVCLYTAARKMKRKKYLVHARKLHSNIKGWVQKGNPNVVHYEKFLNAEEAALEGDQPLAEGWYQAAALLALRNSFHGDAALINERYGEFLLDDCHNVGEATVRLAESIRLYREWGADRKVSQLEHKHAELWPRPEEIVM</sequence>
<feature type="compositionally biased region" description="Polar residues" evidence="1">
    <location>
        <begin position="157"/>
        <end position="171"/>
    </location>
</feature>
<dbReference type="AlphaFoldDB" id="A0A7S3DWV0"/>
<feature type="region of interest" description="Disordered" evidence="1">
    <location>
        <begin position="154"/>
        <end position="173"/>
    </location>
</feature>